<dbReference type="Proteomes" id="UP000015464">
    <property type="component" value="Unassembled WGS sequence"/>
</dbReference>
<dbReference type="Gene3D" id="1.25.40.10">
    <property type="entry name" value="Tetratricopeptide repeat domain"/>
    <property type="match status" value="3"/>
</dbReference>
<dbReference type="GO" id="GO:0045182">
    <property type="term" value="F:translation regulator activity"/>
    <property type="evidence" value="ECO:0007669"/>
    <property type="project" value="EnsemblFungi"/>
</dbReference>
<dbReference type="InterPro" id="IPR011990">
    <property type="entry name" value="TPR-like_helical_dom_sf"/>
</dbReference>
<evidence type="ECO:0000256" key="1">
    <source>
        <dbReference type="ARBA" id="ARBA00022737"/>
    </source>
</evidence>
<dbReference type="PANTHER" id="PTHR47447:SF17">
    <property type="entry name" value="OS12G0638900 PROTEIN"/>
    <property type="match status" value="1"/>
</dbReference>
<dbReference type="GO" id="GO:0070124">
    <property type="term" value="P:mitochondrial translational initiation"/>
    <property type="evidence" value="ECO:0007669"/>
    <property type="project" value="EnsemblFungi"/>
</dbReference>
<sequence length="924" mass="106980">MIWILCLHFKQESKSLPLSVAERELKSIPTSAQRKSFVTSLPSFQYPISVSSESEKVPSNDELIYRYLKTLPELVFSDPHIQDNLNQLSNSNSPWFSESAIFLQKLAPYFYLPSNAFLEKANLYFQYRMLKTSSIHHLAFAIYDVFYFFFLKNDNRGFRMQAQKIVPFMSFFMHINMPDYVFHLYMNLPKKFRDKIDITILNNPFRKIFAHAFSAIENPLVVLRSLNKADANKHRIRILYFHYLHFLFVHGEHQKVVALSHEIFNNFNWVARGPCQLLMNSYFQQNKLNAAVQVFNEVSAKKHTLQSNKVLLRDLLRIITSAGYYNRDSFHMVLKIILKTGYIPSLQIFSRLLTAISKYNMPEDLLPLINQYRTQFNNRLTPSVFVAAVKALVYCGDINNVKQFYQEAQATGELKNLRHLFNLFLTSTTVSLDASMAMNLLRTFKNDRSFIDESTLVSCITLFSRRKDLDAMEKVYKYISDLGVPTPAEGYAALLDAYIEAANDKKIQLCLEKIEELGIGNNPSVNRMLMRYALYKYDYELLQRCTAVAHKYDKGGRDYLYTIMMLYHTNVGEVKQALNVFSTIQRPNVIHFSIVVTILGNLKQLDQIRSLEERMSSLGIQTTPLSLAAFITSYCKQGAEGLAQAERYMNTIFQTKERRAAIFNPRTANDLRYPVSLFSPLIREYTSLGDMAEAKNVLALYLDYHSKSITSQPDIPFAMASMQLYCSLHDNLLARKFWDLILRVARQNFMSTKVENFISGKDDSADEESEIVAAHKGSLNTSAETYFSFLASVSAFHELDKEWLRLRKWGVDFDESLLNKRIVWTLYSGRIDMALSEFCEYFLTREKLSEYIGEEENTSRIARFLLSPNSPVYASTWDVLREKIAMANENGYVRTQNAELMAATQYFQFWKQKNRLLFTILSGL</sequence>
<dbReference type="OrthoDB" id="185373at2759"/>
<evidence type="ECO:0000313" key="3">
    <source>
        <dbReference type="Proteomes" id="UP000015464"/>
    </source>
</evidence>
<proteinExistence type="predicted"/>
<dbReference type="EMBL" id="KE546989">
    <property type="protein sequence ID" value="EPY52985.1"/>
    <property type="molecule type" value="Genomic_DNA"/>
</dbReference>
<dbReference type="GO" id="GO:0180049">
    <property type="term" value="C:Mrh5C translation activator complex"/>
    <property type="evidence" value="ECO:0007669"/>
    <property type="project" value="EnsemblFungi"/>
</dbReference>
<dbReference type="HOGENOM" id="CLU_315967_0_0_1"/>
<accession>S9W4Y7</accession>
<organism evidence="2 3">
    <name type="scientific">Schizosaccharomyces cryophilus (strain OY26 / ATCC MYA-4695 / CBS 11777 / NBRC 106824 / NRRL Y48691)</name>
    <name type="common">Fission yeast</name>
    <dbReference type="NCBI Taxonomy" id="653667"/>
    <lineage>
        <taxon>Eukaryota</taxon>
        <taxon>Fungi</taxon>
        <taxon>Dikarya</taxon>
        <taxon>Ascomycota</taxon>
        <taxon>Taphrinomycotina</taxon>
        <taxon>Schizosaccharomycetes</taxon>
        <taxon>Schizosaccharomycetales</taxon>
        <taxon>Schizosaccharomycetaceae</taxon>
        <taxon>Schizosaccharomyces</taxon>
    </lineage>
</organism>
<reference evidence="2 3" key="1">
    <citation type="journal article" date="2011" name="Science">
        <title>Comparative functional genomics of the fission yeasts.</title>
        <authorList>
            <person name="Rhind N."/>
            <person name="Chen Z."/>
            <person name="Yassour M."/>
            <person name="Thompson D.A."/>
            <person name="Haas B.J."/>
            <person name="Habib N."/>
            <person name="Wapinski I."/>
            <person name="Roy S."/>
            <person name="Lin M.F."/>
            <person name="Heiman D.I."/>
            <person name="Young S.K."/>
            <person name="Furuya K."/>
            <person name="Guo Y."/>
            <person name="Pidoux A."/>
            <person name="Chen H.M."/>
            <person name="Robbertse B."/>
            <person name="Goldberg J.M."/>
            <person name="Aoki K."/>
            <person name="Bayne E.H."/>
            <person name="Berlin A.M."/>
            <person name="Desjardins C.A."/>
            <person name="Dobbs E."/>
            <person name="Dukaj L."/>
            <person name="Fan L."/>
            <person name="FitzGerald M.G."/>
            <person name="French C."/>
            <person name="Gujja S."/>
            <person name="Hansen K."/>
            <person name="Keifenheim D."/>
            <person name="Levin J.Z."/>
            <person name="Mosher R.A."/>
            <person name="Mueller C.A."/>
            <person name="Pfiffner J."/>
            <person name="Priest M."/>
            <person name="Russ C."/>
            <person name="Smialowska A."/>
            <person name="Swoboda P."/>
            <person name="Sykes S.M."/>
            <person name="Vaughn M."/>
            <person name="Vengrova S."/>
            <person name="Yoder R."/>
            <person name="Zeng Q."/>
            <person name="Allshire R."/>
            <person name="Baulcombe D."/>
            <person name="Birren B.W."/>
            <person name="Brown W."/>
            <person name="Ekwall K."/>
            <person name="Kellis M."/>
            <person name="Leatherwood J."/>
            <person name="Levin H."/>
            <person name="Margalit H."/>
            <person name="Martienssen R."/>
            <person name="Nieduszynski C.A."/>
            <person name="Spatafora J.W."/>
            <person name="Friedman N."/>
            <person name="Dalgaard J.Z."/>
            <person name="Baumann P."/>
            <person name="Niki H."/>
            <person name="Regev A."/>
            <person name="Nusbaum C."/>
        </authorList>
    </citation>
    <scope>NUCLEOTIDE SEQUENCE [LARGE SCALE GENOMIC DNA]</scope>
    <source>
        <strain evidence="3">OY26 / ATCC MYA-4695 / CBS 11777 / NBRC 106824 / NRRL Y48691</strain>
    </source>
</reference>
<evidence type="ECO:0000313" key="2">
    <source>
        <dbReference type="EMBL" id="EPY52985.1"/>
    </source>
</evidence>
<keyword evidence="1" id="KW-0677">Repeat</keyword>
<keyword evidence="3" id="KW-1185">Reference proteome</keyword>
<dbReference type="GO" id="GO:0005739">
    <property type="term" value="C:mitochondrion"/>
    <property type="evidence" value="ECO:0007669"/>
    <property type="project" value="EnsemblFungi"/>
</dbReference>
<dbReference type="RefSeq" id="XP_013022858.1">
    <property type="nucleotide sequence ID" value="XM_013167404.1"/>
</dbReference>
<dbReference type="GeneID" id="25039026"/>
<name>S9W4Y7_SCHCR</name>
<protein>
    <submittedName>
        <fullName evidence="2">Translation regulator</fullName>
    </submittedName>
</protein>
<dbReference type="eggNOG" id="KOG4197">
    <property type="taxonomic scope" value="Eukaryota"/>
</dbReference>
<dbReference type="OMA" id="PELAWEC"/>
<dbReference type="PANTHER" id="PTHR47447">
    <property type="entry name" value="OS03G0856100 PROTEIN"/>
    <property type="match status" value="1"/>
</dbReference>
<dbReference type="STRING" id="653667.S9W4Y7"/>
<gene>
    <name evidence="2" type="ORF">SPOG_04713</name>
</gene>
<dbReference type="AlphaFoldDB" id="S9W4Y7"/>